<accession>A0A1R1RLT2</accession>
<gene>
    <name evidence="1" type="ORF">BW143_20305</name>
</gene>
<dbReference type="EMBL" id="MTJL01000047">
    <property type="protein sequence ID" value="OMH99380.1"/>
    <property type="molecule type" value="Genomic_DNA"/>
</dbReference>
<name>A0A1R1RLT2_9BACI</name>
<protein>
    <recommendedName>
        <fullName evidence="3">DUF2535 family protein</fullName>
    </recommendedName>
</protein>
<reference evidence="1 2" key="1">
    <citation type="submission" date="2017-01" db="EMBL/GenBank/DDBJ databases">
        <title>Bacillus phylogenomics.</title>
        <authorList>
            <person name="Dunlap C."/>
        </authorList>
    </citation>
    <scope>NUCLEOTIDE SEQUENCE [LARGE SCALE GENOMIC DNA]</scope>
    <source>
        <strain evidence="1 2">NRRL B-41282</strain>
    </source>
</reference>
<dbReference type="RefSeq" id="WP_076762895.1">
    <property type="nucleotide sequence ID" value="NZ_JARMDZ010000014.1"/>
</dbReference>
<dbReference type="OrthoDB" id="2941639at2"/>
<proteinExistence type="predicted"/>
<dbReference type="AlphaFoldDB" id="A0A1R1RLT2"/>
<evidence type="ECO:0008006" key="3">
    <source>
        <dbReference type="Google" id="ProtNLM"/>
    </source>
</evidence>
<sequence length="83" mass="10080">MLLKSLEFKRSDGQQVKVTEIPLLKEDDPHFFMANLRLEAYLKELYGSKRKRSVYSFREYLKRALKWQDYLAIYQHDELKHNA</sequence>
<evidence type="ECO:0000313" key="2">
    <source>
        <dbReference type="Proteomes" id="UP000187367"/>
    </source>
</evidence>
<dbReference type="InterPro" id="IPR019687">
    <property type="entry name" value="DUF2535"/>
</dbReference>
<comment type="caution">
    <text evidence="1">The sequence shown here is derived from an EMBL/GenBank/DDBJ whole genome shotgun (WGS) entry which is preliminary data.</text>
</comment>
<accession>A0A1R1Q9N0</accession>
<dbReference type="Proteomes" id="UP000187367">
    <property type="component" value="Unassembled WGS sequence"/>
</dbReference>
<dbReference type="Pfam" id="PF10751">
    <property type="entry name" value="DUF2535"/>
    <property type="match status" value="1"/>
</dbReference>
<organism evidence="1 2">
    <name type="scientific">Bacillus swezeyi</name>
    <dbReference type="NCBI Taxonomy" id="1925020"/>
    <lineage>
        <taxon>Bacteria</taxon>
        <taxon>Bacillati</taxon>
        <taxon>Bacillota</taxon>
        <taxon>Bacilli</taxon>
        <taxon>Bacillales</taxon>
        <taxon>Bacillaceae</taxon>
        <taxon>Bacillus</taxon>
    </lineage>
</organism>
<evidence type="ECO:0000313" key="1">
    <source>
        <dbReference type="EMBL" id="OMH99380.1"/>
    </source>
</evidence>
<keyword evidence="2" id="KW-1185">Reference proteome</keyword>